<gene>
    <name evidence="3" type="ORF">XAT740_LOCUS36755</name>
</gene>
<dbReference type="SUPFAM" id="SSF52949">
    <property type="entry name" value="Macro domain-like"/>
    <property type="match status" value="1"/>
</dbReference>
<dbReference type="InterPro" id="IPR043472">
    <property type="entry name" value="Macro_dom-like"/>
</dbReference>
<comment type="caution">
    <text evidence="3">The sequence shown here is derived from an EMBL/GenBank/DDBJ whole genome shotgun (WGS) entry which is preliminary data.</text>
</comment>
<dbReference type="InterPro" id="IPR019261">
    <property type="entry name" value="PARG_cat_microbial"/>
</dbReference>
<dbReference type="EMBL" id="CAJNOR010003801">
    <property type="protein sequence ID" value="CAF1448854.1"/>
    <property type="molecule type" value="Genomic_DNA"/>
</dbReference>
<dbReference type="Pfam" id="PF10021">
    <property type="entry name" value="PARG_cat_microb"/>
    <property type="match status" value="1"/>
</dbReference>
<name>A0A815PFE0_ADIRI</name>
<sequence>MTQRNCDDNENNPNDSESKFIVGICKIFGFEEDDNQSILIGKRLLTNGRQCLNEYRSHIARKDFEIQMKNDETSELLKLLEQYYHQQWQKIPFEWFNDFISSHQSNDDIEQYQRILSRLANYGVQFLKTCPVFSIVLQIVFEFDDELTSEVNLFNDIWNLFIIHGYNKALNQSDKYLVPTIKKQYMNAYDSVLFLALRECFRQPLVTLFEDCKINQTRRNLLEITLNSLAKYGWDGGLEDNNVIELISEVQYKKLLSKRNEYLNTEKQLSSSNFNDSSLQNSNQSTDNIDYNLRRFSSQLTLNNSSVSQNTSTNLYQLVYCTLSKDECQYEQIDTYSSPSIKPEDSLIKIYIPNLPIIDSDINLEETISTRLDDLYKIKVSRIECFTDIGVGIIYIHEKDKSYLVDKLQSIVIHPEYKLEINFAEDLEIICYLIFDKPMQLTNKTIVQRWMNVFGSESSPKCEILSIQFSNIIKITMFSIQEVQSALEHRIISINDEIGRIVLQADCCYLEDIPRSNPKITSEQLFCYIITQLKMNDRLRTDRNYCQEKADELYRQYSSLSSEIKTFKSLFYIQYNEETSNAVIITSVTIYQWLLMKFVNIQNESVFKTTNISCKLIVKPIPNDLSSSTILNHKIFQNSIKQNDYKRVHENLVIEITDPHVYDKCLNIRFIEITHNENQLRLQILPYTYNAVINPEDIDINEENWYSTRMFDYKPDITQFDPCHPIFRYKWNSKIWLEQFKQIPSDTNERRKTDIIRRMLRITVMLKTMGAIRAKKYELEDKTKKTGIEIESLKPLITIVYNHQSKLIKSSETNSRLPLFESTNIRVINEDCLISYEKQVVNGYKPLLLNMANASTPGGGYRKGDGAQEENLFRRSNYYLSLDPTLSYQENQLNSCQWFHCSETTKLKPLSIKQQSLYPIDEYGGIYTSGITVLRGTEDTGYPFLSKPLYNVCSLAIAAFRKPPVHDNNRLSLKYAIDTRKKIENFFAIAHQHGHDCLILSAFGCGAFQNPPEHIALIFKSVIIQYAGFFRSIIFSIIDDHNTGNQMNPNGNFLPFQKVLDGLSVRPVINISVGMAIGPYYIIESQNKGKLVRFDNVSILELPLCEYGSNCRNLYDTKHRRSYSHPSLCPIESECPDIDNDVHFQSFTHRRTCDEGGYCQSVDNQQHMIDYIHPNFCVESGLCTNMNTFHLKKFRHVSLCRDGIDCQLNLKMIKEHQLKYRHCQNSCRFSGNCIRFHDQDHIKHESHPFKTPCSQTPFSCELFVEYLQSNNLRQDLENHCLHYSHVCPWGRQCIDTSPKHLSTTIHIAREMCPYGDTNCHLLTNEDHLESFTHTGVRDIRLECRYSAADCRDLKNSLHTIRFRHNYRQDFLGVAQYSGLNDTTDFIFNQDYMIKNLQKYFEKKHKIRWSDISISDDLFNWIRALLPVHRCSKSIFESILVHGHVMSRAHMDKLQEEKFVAHTANQHNNVRKIVSKHVPAVQDNVREFIDALVEMEFHKKNTEINKVSTKGKSQIQYQIDLKEQIIQVALIPKEIDEIRNCVIEVVKASFILQSNKTGIGFERDVELKTNHHVFAILGPHTGHYYGDIVIVFKREIMLHPDSNFTMQAATTYTSPTPDKSPKVYKFRPWLQDLSTDDERLKVYHQTKLHCSVRGYETITALELMAITGGEKRPMKADLKNIIQRWETVDSHQIIETHLPQLIPLSYVDHIYMPKNVFNSLSLVSQQNAQEIFGKKLTVTKHVVNLNVELMAFAAPDPSRQEYYKYVIEQLQRLINEQKETIYTEEPLKYYGITFTMPPSRFHTYVSSPTTISQSKYLLSKSQSNSDDCVYIYWKVIGGDFMLILTNERIQADKVQKNLVYLTCYIASLATSTGTEIGYDERYTYISNSPPTSHDIVLQRKQFKTGSNTFHKGCNPNYYILYSLKINRKTGEVSLTHAGVNGIYNHIALNYTFKKDELDVSILNYVHISSGNQNISVRNLLISHEQIPEAHPKFDKKFVNDINNVKMGDVSKEHSEFSLLHDSSIVNKEEKNNTKTISRTGPLNKLGQFVRNMNPFGSSHISTADKSDPQYIRQLCRYSINCLDQYSKETSLQHNQKYFHICRYAELCKKIDDKSHSEQFLHIKTGAPRCIHDGNCKKITDPVHRYAYRHADYPYLLYPCERGTACRDKKPDHRIKYSHGEHIDIPISDRNSSEKISSYDNHKSHTLQQTRKTSTEDKLSSSPRILTTTNVRSSDHTNKRTTNVNGSYDWIADSADESDDEESMLDFYNADAGKSTINNAAQYDQYGNPKGANYDLGKDGAFKDFSILIAQFYKDSQFNEAAIRVPIDALKIKGFQVKHVQSENECITELQLNRHQIAWIISTSSIQNSAFTSALMKYHSAGGAIFLFADNIPFICHASEFLKAKFGITLDGNYDGSKTLTFMENGHDKAGHYGGHLIFTGIQQLFEGITICHPVYPTAESRKQFINVATATDGQPTIGLYDPSSGSVEGRLALDCGFTKLYCNWDSAGTARYIVNVSTWLLAIEKRIKGKKKKSRM</sequence>
<feature type="region of interest" description="Disordered" evidence="1">
    <location>
        <begin position="2182"/>
        <end position="2220"/>
    </location>
</feature>
<dbReference type="PANTHER" id="PTHR35596:SF1">
    <property type="entry name" value="MICROBIAL-TYPE PARG CATALYTIC DOMAIN-CONTAINING PROTEIN"/>
    <property type="match status" value="1"/>
</dbReference>
<proteinExistence type="predicted"/>
<feature type="domain" description="Microbial-type PARG catalytic" evidence="2">
    <location>
        <begin position="768"/>
        <end position="890"/>
    </location>
</feature>
<dbReference type="Gene3D" id="3.40.220.10">
    <property type="entry name" value="Leucine Aminopeptidase, subunit E, domain 1"/>
    <property type="match status" value="1"/>
</dbReference>
<accession>A0A815PFE0</accession>
<organism evidence="3 4">
    <name type="scientific">Adineta ricciae</name>
    <name type="common">Rotifer</name>
    <dbReference type="NCBI Taxonomy" id="249248"/>
    <lineage>
        <taxon>Eukaryota</taxon>
        <taxon>Metazoa</taxon>
        <taxon>Spiralia</taxon>
        <taxon>Gnathifera</taxon>
        <taxon>Rotifera</taxon>
        <taxon>Eurotatoria</taxon>
        <taxon>Bdelloidea</taxon>
        <taxon>Adinetida</taxon>
        <taxon>Adinetidae</taxon>
        <taxon>Adineta</taxon>
    </lineage>
</organism>
<protein>
    <recommendedName>
        <fullName evidence="2">Microbial-type PARG catalytic domain-containing protein</fullName>
    </recommendedName>
</protein>
<dbReference type="PANTHER" id="PTHR35596">
    <property type="entry name" value="DUF2263 DOMAIN-CONTAINING PROTEIN"/>
    <property type="match status" value="1"/>
</dbReference>
<evidence type="ECO:0000313" key="4">
    <source>
        <dbReference type="Proteomes" id="UP000663828"/>
    </source>
</evidence>
<evidence type="ECO:0000259" key="2">
    <source>
        <dbReference type="Pfam" id="PF10021"/>
    </source>
</evidence>
<dbReference type="Proteomes" id="UP000663828">
    <property type="component" value="Unassembled WGS sequence"/>
</dbReference>
<reference evidence="3" key="1">
    <citation type="submission" date="2021-02" db="EMBL/GenBank/DDBJ databases">
        <authorList>
            <person name="Nowell W R."/>
        </authorList>
    </citation>
    <scope>NUCLEOTIDE SEQUENCE</scope>
</reference>
<evidence type="ECO:0000313" key="3">
    <source>
        <dbReference type="EMBL" id="CAF1448854.1"/>
    </source>
</evidence>
<keyword evidence="4" id="KW-1185">Reference proteome</keyword>
<evidence type="ECO:0000256" key="1">
    <source>
        <dbReference type="SAM" id="MobiDB-lite"/>
    </source>
</evidence>